<evidence type="ECO:0000256" key="5">
    <source>
        <dbReference type="HAMAP-Rule" id="MF_03043"/>
    </source>
</evidence>
<dbReference type="GO" id="GO:0006400">
    <property type="term" value="P:tRNA modification"/>
    <property type="evidence" value="ECO:0007669"/>
    <property type="project" value="InterPro"/>
</dbReference>
<comment type="subunit">
    <text evidence="5">Heterodimer of a catalytic subunit and an accessory subunit.</text>
</comment>
<feature type="region of interest" description="Disordered" evidence="6">
    <location>
        <begin position="395"/>
        <end position="453"/>
    </location>
</feature>
<dbReference type="PANTHER" id="PTHR46064">
    <property type="entry name" value="QUEUINE TRNA-RIBOSYLTRANSFERASE ACCESSORY SUBUNIT 2"/>
    <property type="match status" value="1"/>
</dbReference>
<evidence type="ECO:0000256" key="4">
    <source>
        <dbReference type="ARBA" id="ARBA00022833"/>
    </source>
</evidence>
<dbReference type="InterPro" id="IPR036511">
    <property type="entry name" value="TGT-like_sf"/>
</dbReference>
<dbReference type="HAMAP" id="MF_03043">
    <property type="entry name" value="QTRT2"/>
    <property type="match status" value="1"/>
</dbReference>
<gene>
    <name evidence="8" type="ORF">K461DRAFT_224726</name>
</gene>
<accession>A0A9P4J6P3</accession>
<dbReference type="Proteomes" id="UP000799439">
    <property type="component" value="Unassembled WGS sequence"/>
</dbReference>
<comment type="function">
    <text evidence="5">Non-catalytic subunit of the queuine tRNA-ribosyltransferase (TGT) that catalyzes the base-exchange of a guanine (G) residue with queuine (Q) at position 34 (anticodon wobble position) in tRNAs with GU(N) anticodons (tRNA-Asp, -Asn, -His and -Tyr), resulting in the hypermodified nucleoside queuosine (7-(((4,5-cis-dihydroxy-2-cyclopenten-1-yl)amino)methyl)-7-deazaguanosine).</text>
</comment>
<keyword evidence="1 5" id="KW-0963">Cytoplasm</keyword>
<dbReference type="Gene3D" id="3.20.20.105">
    <property type="entry name" value="Queuine tRNA-ribosyltransferase-like"/>
    <property type="match status" value="1"/>
</dbReference>
<feature type="binding site" evidence="5">
    <location>
        <position position="352"/>
    </location>
    <ligand>
        <name>Zn(2+)</name>
        <dbReference type="ChEBI" id="CHEBI:29105"/>
    </ligand>
</feature>
<dbReference type="GO" id="GO:0005737">
    <property type="term" value="C:cytoplasm"/>
    <property type="evidence" value="ECO:0007669"/>
    <property type="project" value="UniProtKB-SubCell"/>
</dbReference>
<comment type="subcellular location">
    <subcellularLocation>
        <location evidence="5">Cytoplasm</location>
    </subcellularLocation>
</comment>
<sequence>MFALRAVRSQCSGRLGTLNLPGRALIPTPNYIAITSRGAVPHITQDVYKNSTDIKGVYAAVEDFIEKAPKEIPPVFSYKSPDGSTGLRPFVALPDESTLILGPRRVPPVACPVSNTPTSMAIFTSVGFTQLSTSDYTDAVVKLQPDIVVGMADIPFGAEKYSQKRSEAMTDRTTHWISRQISALTSAVTPQTRPAFFVPILPLPAETQRWYLEDLCGDLHPSLSGLAIYDPSNLPTLPAPLQQLPRLAFTNPATPVDLLRQISLGIDVFTVPFIGAATDAGIALDFRFPAPAHDDAALRPLGIDMWLEEHATDVTPLSEGCTCYACTDHHRAFLRHLLVAKEMLGWVLLQIHNHHVLDEFFAGVRRSVEDGRFDEDVAGFERVYESLLPAKTGQGPRVRGYQYRSQGPGESKRNPAGFKTLDDAAEKVAESAGNNPVNDVKDVEGAGLAEKVE</sequence>
<dbReference type="InterPro" id="IPR028592">
    <property type="entry name" value="QTRTD1"/>
</dbReference>
<evidence type="ECO:0000256" key="6">
    <source>
        <dbReference type="SAM" id="MobiDB-lite"/>
    </source>
</evidence>
<evidence type="ECO:0000313" key="8">
    <source>
        <dbReference type="EMBL" id="KAF2153349.1"/>
    </source>
</evidence>
<evidence type="ECO:0000259" key="7">
    <source>
        <dbReference type="Pfam" id="PF01702"/>
    </source>
</evidence>
<dbReference type="GO" id="GO:0046872">
    <property type="term" value="F:metal ion binding"/>
    <property type="evidence" value="ECO:0007669"/>
    <property type="project" value="UniProtKB-KW"/>
</dbReference>
<dbReference type="NCBIfam" id="TIGR00449">
    <property type="entry name" value="tgt_general"/>
    <property type="match status" value="1"/>
</dbReference>
<evidence type="ECO:0000256" key="2">
    <source>
        <dbReference type="ARBA" id="ARBA00022694"/>
    </source>
</evidence>
<feature type="domain" description="tRNA-guanine(15) transglycosylase-like" evidence="7">
    <location>
        <begin position="12"/>
        <end position="385"/>
    </location>
</feature>
<comment type="similarity">
    <text evidence="5">Belongs to the queuine tRNA-ribosyltransferase family. QTRT2 subfamily.</text>
</comment>
<dbReference type="EMBL" id="ML996085">
    <property type="protein sequence ID" value="KAF2153349.1"/>
    <property type="molecule type" value="Genomic_DNA"/>
</dbReference>
<evidence type="ECO:0000256" key="3">
    <source>
        <dbReference type="ARBA" id="ARBA00022723"/>
    </source>
</evidence>
<dbReference type="InterPro" id="IPR050852">
    <property type="entry name" value="Queuine_tRNA-ribosyltrfase"/>
</dbReference>
<keyword evidence="4 5" id="KW-0862">Zinc</keyword>
<dbReference type="GO" id="GO:0008479">
    <property type="term" value="F:tRNA-guanosine(34) queuine transglycosylase activity"/>
    <property type="evidence" value="ECO:0007669"/>
    <property type="project" value="UniProtKB-UniRule"/>
</dbReference>
<dbReference type="PANTHER" id="PTHR46064:SF1">
    <property type="entry name" value="QUEUINE TRNA-RIBOSYLTRANSFERASE ACCESSORY SUBUNIT 2"/>
    <property type="match status" value="1"/>
</dbReference>
<dbReference type="Pfam" id="PF01702">
    <property type="entry name" value="TGT"/>
    <property type="match status" value="1"/>
</dbReference>
<feature type="compositionally biased region" description="Basic and acidic residues" evidence="6">
    <location>
        <begin position="420"/>
        <end position="429"/>
    </location>
</feature>
<dbReference type="OrthoDB" id="27601at2759"/>
<comment type="cofactor">
    <cofactor evidence="5">
        <name>Zn(2+)</name>
        <dbReference type="ChEBI" id="CHEBI:29105"/>
    </cofactor>
    <text evidence="5">Binds 1 zinc ion per subunit.</text>
</comment>
<protein>
    <recommendedName>
        <fullName evidence="5">Queuine tRNA-ribosyltransferase accessory subunit 2</fullName>
    </recommendedName>
    <alternativeName>
        <fullName evidence="5">Queuine tRNA-ribosyltransferase domain-containing protein 1</fullName>
    </alternativeName>
</protein>
<feature type="compositionally biased region" description="Basic and acidic residues" evidence="6">
    <location>
        <begin position="439"/>
        <end position="453"/>
    </location>
</feature>
<reference evidence="8" key="1">
    <citation type="journal article" date="2020" name="Stud. Mycol.">
        <title>101 Dothideomycetes genomes: a test case for predicting lifestyles and emergence of pathogens.</title>
        <authorList>
            <person name="Haridas S."/>
            <person name="Albert R."/>
            <person name="Binder M."/>
            <person name="Bloem J."/>
            <person name="Labutti K."/>
            <person name="Salamov A."/>
            <person name="Andreopoulos B."/>
            <person name="Baker S."/>
            <person name="Barry K."/>
            <person name="Bills G."/>
            <person name="Bluhm B."/>
            <person name="Cannon C."/>
            <person name="Castanera R."/>
            <person name="Culley D."/>
            <person name="Daum C."/>
            <person name="Ezra D."/>
            <person name="Gonzalez J."/>
            <person name="Henrissat B."/>
            <person name="Kuo A."/>
            <person name="Liang C."/>
            <person name="Lipzen A."/>
            <person name="Lutzoni F."/>
            <person name="Magnuson J."/>
            <person name="Mondo S."/>
            <person name="Nolan M."/>
            <person name="Ohm R."/>
            <person name="Pangilinan J."/>
            <person name="Park H.-J."/>
            <person name="Ramirez L."/>
            <person name="Alfaro M."/>
            <person name="Sun H."/>
            <person name="Tritt A."/>
            <person name="Yoshinaga Y."/>
            <person name="Zwiers L.-H."/>
            <person name="Turgeon B."/>
            <person name="Goodwin S."/>
            <person name="Spatafora J."/>
            <person name="Crous P."/>
            <person name="Grigoriev I."/>
        </authorList>
    </citation>
    <scope>NUCLEOTIDE SEQUENCE</scope>
    <source>
        <strain evidence="8">CBS 260.36</strain>
    </source>
</reference>
<feature type="binding site" evidence="5">
    <location>
        <position position="323"/>
    </location>
    <ligand>
        <name>Zn(2+)</name>
        <dbReference type="ChEBI" id="CHEBI:29105"/>
    </ligand>
</feature>
<name>A0A9P4J6P3_9PEZI</name>
<organism evidence="8 9">
    <name type="scientific">Myriangium duriaei CBS 260.36</name>
    <dbReference type="NCBI Taxonomy" id="1168546"/>
    <lineage>
        <taxon>Eukaryota</taxon>
        <taxon>Fungi</taxon>
        <taxon>Dikarya</taxon>
        <taxon>Ascomycota</taxon>
        <taxon>Pezizomycotina</taxon>
        <taxon>Dothideomycetes</taxon>
        <taxon>Dothideomycetidae</taxon>
        <taxon>Myriangiales</taxon>
        <taxon>Myriangiaceae</taxon>
        <taxon>Myriangium</taxon>
    </lineage>
</organism>
<evidence type="ECO:0000313" key="9">
    <source>
        <dbReference type="Proteomes" id="UP000799439"/>
    </source>
</evidence>
<proteinExistence type="inferred from homology"/>
<dbReference type="InterPro" id="IPR002616">
    <property type="entry name" value="tRNA_ribo_trans-like"/>
</dbReference>
<keyword evidence="3 5" id="KW-0479">Metal-binding</keyword>
<dbReference type="AlphaFoldDB" id="A0A9P4J6P3"/>
<comment type="caution">
    <text evidence="8">The sequence shown here is derived from an EMBL/GenBank/DDBJ whole genome shotgun (WGS) entry which is preliminary data.</text>
</comment>
<dbReference type="SUPFAM" id="SSF51713">
    <property type="entry name" value="tRNA-guanine transglycosylase"/>
    <property type="match status" value="1"/>
</dbReference>
<keyword evidence="2 5" id="KW-0819">tRNA processing</keyword>
<feature type="binding site" evidence="5">
    <location>
        <position position="326"/>
    </location>
    <ligand>
        <name>Zn(2+)</name>
        <dbReference type="ChEBI" id="CHEBI:29105"/>
    </ligand>
</feature>
<feature type="binding site" evidence="5">
    <location>
        <position position="321"/>
    </location>
    <ligand>
        <name>Zn(2+)</name>
        <dbReference type="ChEBI" id="CHEBI:29105"/>
    </ligand>
</feature>
<evidence type="ECO:0000256" key="1">
    <source>
        <dbReference type="ARBA" id="ARBA00022490"/>
    </source>
</evidence>
<keyword evidence="9" id="KW-1185">Reference proteome</keyword>